<evidence type="ECO:0000256" key="3">
    <source>
        <dbReference type="ARBA" id="ARBA00022679"/>
    </source>
</evidence>
<dbReference type="SUPFAM" id="SSF53448">
    <property type="entry name" value="Nucleotide-diphospho-sugar transferases"/>
    <property type="match status" value="1"/>
</dbReference>
<feature type="transmembrane region" description="Helical" evidence="8">
    <location>
        <begin position="111"/>
        <end position="129"/>
    </location>
</feature>
<dbReference type="EMBL" id="JBHTMX010000014">
    <property type="protein sequence ID" value="MFD1331106.1"/>
    <property type="molecule type" value="Genomic_DNA"/>
</dbReference>
<protein>
    <submittedName>
        <fullName evidence="9">Glycosyltransferase</fullName>
        <ecNumber evidence="9">2.4.-.-</ecNumber>
    </submittedName>
</protein>
<dbReference type="InterPro" id="IPR050321">
    <property type="entry name" value="Glycosyltr_2/OpgH_subfam"/>
</dbReference>
<keyword evidence="5 8" id="KW-1133">Transmembrane helix</keyword>
<keyword evidence="2 9" id="KW-0328">Glycosyltransferase</keyword>
<feature type="transmembrane region" description="Helical" evidence="8">
    <location>
        <begin position="502"/>
        <end position="523"/>
    </location>
</feature>
<keyword evidence="4 8" id="KW-0812">Transmembrane</keyword>
<evidence type="ECO:0000313" key="9">
    <source>
        <dbReference type="EMBL" id="MFD1331106.1"/>
    </source>
</evidence>
<evidence type="ECO:0000256" key="8">
    <source>
        <dbReference type="SAM" id="Phobius"/>
    </source>
</evidence>
<evidence type="ECO:0000256" key="7">
    <source>
        <dbReference type="SAM" id="MobiDB-lite"/>
    </source>
</evidence>
<reference evidence="10" key="1">
    <citation type="journal article" date="2019" name="Int. J. Syst. Evol. Microbiol.">
        <title>The Global Catalogue of Microorganisms (GCM) 10K type strain sequencing project: providing services to taxonomists for standard genome sequencing and annotation.</title>
        <authorList>
            <consortium name="The Broad Institute Genomics Platform"/>
            <consortium name="The Broad Institute Genome Sequencing Center for Infectious Disease"/>
            <person name="Wu L."/>
            <person name="Ma J."/>
        </authorList>
    </citation>
    <scope>NUCLEOTIDE SEQUENCE [LARGE SCALE GENOMIC DNA]</scope>
    <source>
        <strain evidence="10">CCUG 61696</strain>
    </source>
</reference>
<proteinExistence type="predicted"/>
<accession>A0ABW3Z4C3</accession>
<dbReference type="GO" id="GO:0016757">
    <property type="term" value="F:glycosyltransferase activity"/>
    <property type="evidence" value="ECO:0007669"/>
    <property type="project" value="UniProtKB-KW"/>
</dbReference>
<dbReference type="Pfam" id="PF13641">
    <property type="entry name" value="Glyco_tranf_2_3"/>
    <property type="match status" value="1"/>
</dbReference>
<name>A0ABW3Z4C3_9HYPH</name>
<comment type="caution">
    <text evidence="9">The sequence shown here is derived from an EMBL/GenBank/DDBJ whole genome shotgun (WGS) entry which is preliminary data.</text>
</comment>
<feature type="transmembrane region" description="Helical" evidence="8">
    <location>
        <begin position="469"/>
        <end position="490"/>
    </location>
</feature>
<gene>
    <name evidence="9" type="ORF">ACFQ4O_03765</name>
</gene>
<evidence type="ECO:0000256" key="2">
    <source>
        <dbReference type="ARBA" id="ARBA00022676"/>
    </source>
</evidence>
<comment type="subcellular location">
    <subcellularLocation>
        <location evidence="1">Membrane</location>
        <topology evidence="1">Multi-pass membrane protein</topology>
    </subcellularLocation>
</comment>
<dbReference type="Proteomes" id="UP001597171">
    <property type="component" value="Unassembled WGS sequence"/>
</dbReference>
<dbReference type="Gene3D" id="3.90.550.10">
    <property type="entry name" value="Spore Coat Polysaccharide Biosynthesis Protein SpsA, Chain A"/>
    <property type="match status" value="1"/>
</dbReference>
<evidence type="ECO:0000313" key="10">
    <source>
        <dbReference type="Proteomes" id="UP001597171"/>
    </source>
</evidence>
<organism evidence="9 10">
    <name type="scientific">Methylopila musalis</name>
    <dbReference type="NCBI Taxonomy" id="1134781"/>
    <lineage>
        <taxon>Bacteria</taxon>
        <taxon>Pseudomonadati</taxon>
        <taxon>Pseudomonadota</taxon>
        <taxon>Alphaproteobacteria</taxon>
        <taxon>Hyphomicrobiales</taxon>
        <taxon>Methylopilaceae</taxon>
        <taxon>Methylopila</taxon>
    </lineage>
</organism>
<dbReference type="InterPro" id="IPR029044">
    <property type="entry name" value="Nucleotide-diphossugar_trans"/>
</dbReference>
<keyword evidence="10" id="KW-1185">Reference proteome</keyword>
<keyword evidence="6 8" id="KW-0472">Membrane</keyword>
<evidence type="ECO:0000256" key="5">
    <source>
        <dbReference type="ARBA" id="ARBA00022989"/>
    </source>
</evidence>
<dbReference type="EC" id="2.4.-.-" evidence="9"/>
<feature type="region of interest" description="Disordered" evidence="7">
    <location>
        <begin position="543"/>
        <end position="564"/>
    </location>
</feature>
<dbReference type="PANTHER" id="PTHR43867">
    <property type="entry name" value="CELLULOSE SYNTHASE CATALYTIC SUBUNIT A [UDP-FORMING]"/>
    <property type="match status" value="1"/>
</dbReference>
<evidence type="ECO:0000256" key="1">
    <source>
        <dbReference type="ARBA" id="ARBA00004141"/>
    </source>
</evidence>
<evidence type="ECO:0000256" key="4">
    <source>
        <dbReference type="ARBA" id="ARBA00022692"/>
    </source>
</evidence>
<evidence type="ECO:0000256" key="6">
    <source>
        <dbReference type="ARBA" id="ARBA00023136"/>
    </source>
</evidence>
<dbReference type="PANTHER" id="PTHR43867:SF2">
    <property type="entry name" value="CELLULOSE SYNTHASE CATALYTIC SUBUNIT A [UDP-FORMING]"/>
    <property type="match status" value="1"/>
</dbReference>
<sequence>MRQWTPDAREWARSLGLPFADQVTASGPPVASLCLRVRGPSGDMVAVAPRPDLMPRLAWVVRHRPDLAALLVVTTEAALYQAMVDRHAAELAARASEKLPDRLSARRLRRIGPKGLTTTGLTVAALAAVPLFPQILLLMSFLSVAAVRLGAATEAVRPPRRPEPLADGALPSVTVLVPLYREAAVVQDLVRNLSALDYPRDRLEVLVLMEADDRETQAAARRHLTAAPFRAVVVPDGAPRTKPRACNVGLALARGELVVVYDGEDRPEPDQLRVAAAALAADPRLAVVQARLACDHAAGAPLVTRLWALDYLALFGAVVPFLSRHGLPFLLGGTSNHFRRRALVEAGGWDAWNVTEDADLAVRLARLGWRSASIDSTTWEEAPVTVSAWVKQRGRWLKGFAVTALVHLRQPVVAVREMGVPAALALLVQLPLSLLSIAAHPVCLVLVAWGTLDGSLWQSAGSEAGDALLAAQAATLCVGYAAAFALHLAVLRRRPCRGVGLWLVPLLPLYWLLTSWALAVGLLDLSVRPHRWAKTAHGVVARPKGAPAGLDPRQDAPAVQLTGE</sequence>
<feature type="transmembrane region" description="Helical" evidence="8">
    <location>
        <begin position="424"/>
        <end position="449"/>
    </location>
</feature>
<keyword evidence="3 9" id="KW-0808">Transferase</keyword>